<protein>
    <submittedName>
        <fullName evidence="1">Uncharacterized protein</fullName>
    </submittedName>
</protein>
<comment type="caution">
    <text evidence="1">The sequence shown here is derived from an EMBL/GenBank/DDBJ whole genome shotgun (WGS) entry which is preliminary data.</text>
</comment>
<dbReference type="AlphaFoldDB" id="A0A644WYC9"/>
<gene>
    <name evidence="1" type="ORF">SDC9_55021</name>
</gene>
<proteinExistence type="predicted"/>
<name>A0A644WYC9_9ZZZZ</name>
<organism evidence="1">
    <name type="scientific">bioreactor metagenome</name>
    <dbReference type="NCBI Taxonomy" id="1076179"/>
    <lineage>
        <taxon>unclassified sequences</taxon>
        <taxon>metagenomes</taxon>
        <taxon>ecological metagenomes</taxon>
    </lineage>
</organism>
<dbReference type="EMBL" id="VSSQ01001482">
    <property type="protein sequence ID" value="MPM08707.1"/>
    <property type="molecule type" value="Genomic_DNA"/>
</dbReference>
<evidence type="ECO:0000313" key="1">
    <source>
        <dbReference type="EMBL" id="MPM08707.1"/>
    </source>
</evidence>
<reference evidence="1" key="1">
    <citation type="submission" date="2019-08" db="EMBL/GenBank/DDBJ databases">
        <authorList>
            <person name="Kucharzyk K."/>
            <person name="Murdoch R.W."/>
            <person name="Higgins S."/>
            <person name="Loffler F."/>
        </authorList>
    </citation>
    <scope>NUCLEOTIDE SEQUENCE</scope>
</reference>
<sequence length="201" mass="22347">MIRQTTPPRYETNFTRMVDEDILRCEQFLAGGRDEKAGSELHLELAAKYPTYIAQFGAHLRKFNQQNGFVMLEYYDGDAISDDLIVMRSRLVAFKNHGYRNGNIMPEGGGRGVKLAPPAVQNPTSGATFAEVRQRIQEMTGLTDAKTADVLEKVGALEAIVCSGEPKKAKWQKVRPILSWLADESADVGNVLLPLFMKIEG</sequence>
<accession>A0A644WYC9</accession>